<dbReference type="HOGENOM" id="CLU_3033064_0_0_1"/>
<evidence type="ECO:0000313" key="3">
    <source>
        <dbReference type="Proteomes" id="UP000054538"/>
    </source>
</evidence>
<keyword evidence="3" id="KW-1185">Reference proteome</keyword>
<name>A0A0D0CD86_9AGAM</name>
<dbReference type="InParanoid" id="A0A0D0CD86"/>
<sequence length="55" mass="5897">MSKTVIFRATQVNSASPEPTPDQVRLLRPPLLRSTAPPLHISALTNVRSASDNSG</sequence>
<gene>
    <name evidence="2" type="ORF">PAXRUDRAFT_20808</name>
</gene>
<proteinExistence type="predicted"/>
<dbReference type="EMBL" id="KN829708">
    <property type="protein sequence ID" value="KIK73478.1"/>
    <property type="molecule type" value="Genomic_DNA"/>
</dbReference>
<reference evidence="3" key="2">
    <citation type="submission" date="2015-01" db="EMBL/GenBank/DDBJ databases">
        <title>Evolutionary Origins and Diversification of the Mycorrhizal Mutualists.</title>
        <authorList>
            <consortium name="DOE Joint Genome Institute"/>
            <consortium name="Mycorrhizal Genomics Consortium"/>
            <person name="Kohler A."/>
            <person name="Kuo A."/>
            <person name="Nagy L.G."/>
            <person name="Floudas D."/>
            <person name="Copeland A."/>
            <person name="Barry K.W."/>
            <person name="Cichocki N."/>
            <person name="Veneault-Fourrey C."/>
            <person name="LaButti K."/>
            <person name="Lindquist E.A."/>
            <person name="Lipzen A."/>
            <person name="Lundell T."/>
            <person name="Morin E."/>
            <person name="Murat C."/>
            <person name="Riley R."/>
            <person name="Ohm R."/>
            <person name="Sun H."/>
            <person name="Tunlid A."/>
            <person name="Henrissat B."/>
            <person name="Grigoriev I.V."/>
            <person name="Hibbett D.S."/>
            <person name="Martin F."/>
        </authorList>
    </citation>
    <scope>NUCLEOTIDE SEQUENCE [LARGE SCALE GENOMIC DNA]</scope>
    <source>
        <strain evidence="3">Ve08.2h10</strain>
    </source>
</reference>
<dbReference type="Proteomes" id="UP000054538">
    <property type="component" value="Unassembled WGS sequence"/>
</dbReference>
<organism evidence="2 3">
    <name type="scientific">Paxillus rubicundulus Ve08.2h10</name>
    <dbReference type="NCBI Taxonomy" id="930991"/>
    <lineage>
        <taxon>Eukaryota</taxon>
        <taxon>Fungi</taxon>
        <taxon>Dikarya</taxon>
        <taxon>Basidiomycota</taxon>
        <taxon>Agaricomycotina</taxon>
        <taxon>Agaricomycetes</taxon>
        <taxon>Agaricomycetidae</taxon>
        <taxon>Boletales</taxon>
        <taxon>Paxilineae</taxon>
        <taxon>Paxillaceae</taxon>
        <taxon>Paxillus</taxon>
    </lineage>
</organism>
<evidence type="ECO:0000313" key="2">
    <source>
        <dbReference type="EMBL" id="KIK73478.1"/>
    </source>
</evidence>
<accession>A0A0D0CD86</accession>
<dbReference type="AlphaFoldDB" id="A0A0D0CD86"/>
<reference evidence="2 3" key="1">
    <citation type="submission" date="2014-04" db="EMBL/GenBank/DDBJ databases">
        <authorList>
            <consortium name="DOE Joint Genome Institute"/>
            <person name="Kuo A."/>
            <person name="Kohler A."/>
            <person name="Jargeat P."/>
            <person name="Nagy L.G."/>
            <person name="Floudas D."/>
            <person name="Copeland A."/>
            <person name="Barry K.W."/>
            <person name="Cichocki N."/>
            <person name="Veneault-Fourrey C."/>
            <person name="LaButti K."/>
            <person name="Lindquist E.A."/>
            <person name="Lipzen A."/>
            <person name="Lundell T."/>
            <person name="Morin E."/>
            <person name="Murat C."/>
            <person name="Sun H."/>
            <person name="Tunlid A."/>
            <person name="Henrissat B."/>
            <person name="Grigoriev I.V."/>
            <person name="Hibbett D.S."/>
            <person name="Martin F."/>
            <person name="Nordberg H.P."/>
            <person name="Cantor M.N."/>
            <person name="Hua S.X."/>
        </authorList>
    </citation>
    <scope>NUCLEOTIDE SEQUENCE [LARGE SCALE GENOMIC DNA]</scope>
    <source>
        <strain evidence="2 3">Ve08.2h10</strain>
    </source>
</reference>
<evidence type="ECO:0000256" key="1">
    <source>
        <dbReference type="SAM" id="MobiDB-lite"/>
    </source>
</evidence>
<protein>
    <submittedName>
        <fullName evidence="2">Uncharacterized protein</fullName>
    </submittedName>
</protein>
<feature type="region of interest" description="Disordered" evidence="1">
    <location>
        <begin position="1"/>
        <end position="23"/>
    </location>
</feature>